<name>V9QFM7_9ACTN</name>
<geneLocation type="plasmid" evidence="1">
    <name>pFP12</name>
</geneLocation>
<accession>V9QFM7</accession>
<gene>
    <name evidence="1" type="ORF">pFP12.26</name>
</gene>
<dbReference type="EMBL" id="KF652072">
    <property type="protein sequence ID" value="AHC28169.1"/>
    <property type="molecule type" value="Genomic_DNA"/>
</dbReference>
<dbReference type="AlphaFoldDB" id="V9QFM7"/>
<sequence>MSLGSPRAAETELEMPKNHARKKALADLKDELGIKHACAIALLDHPNPDEFETLCEYLETYVDINTYKEAVDYLRQEQNDPRNKVMCEKCGWTYGMVCPECPGCGCYNGQCSGWRHHEYEEPDYDDPDYGVYCRECGAGGSGNPYEECTCYEDFDEDQEQEAVPA</sequence>
<proteinExistence type="predicted"/>
<evidence type="ECO:0000313" key="1">
    <source>
        <dbReference type="EMBL" id="AHC28169.1"/>
    </source>
</evidence>
<organism evidence="1">
    <name type="scientific">Streptomyces sp. F11</name>
    <dbReference type="NCBI Taxonomy" id="319318"/>
    <lineage>
        <taxon>Bacteria</taxon>
        <taxon>Bacillati</taxon>
        <taxon>Actinomycetota</taxon>
        <taxon>Actinomycetes</taxon>
        <taxon>Kitasatosporales</taxon>
        <taxon>Streptomycetaceae</taxon>
        <taxon>Streptomyces</taxon>
    </lineage>
</organism>
<keyword evidence="1" id="KW-0614">Plasmid</keyword>
<reference evidence="1" key="1">
    <citation type="submission" date="2013-09" db="EMBL/GenBank/DDBJ databases">
        <title>Complete nucleotide sequence of Streptomyces linear plasmid pFP12.</title>
        <authorList>
            <person name="Chen Z."/>
            <person name="Fang P."/>
            <person name="Qin Z."/>
        </authorList>
    </citation>
    <scope>NUCLEOTIDE SEQUENCE</scope>
    <source>
        <strain evidence="1">F11</strain>
        <plasmid evidence="1">pFP12</plasmid>
    </source>
</reference>
<protein>
    <submittedName>
        <fullName evidence="1">Uncharacterized protein</fullName>
    </submittedName>
</protein>